<organism evidence="1 2">
    <name type="scientific">Lacticaseibacillus manihotivorans DSM 13343 = JCM 12514</name>
    <dbReference type="NCBI Taxonomy" id="1423769"/>
    <lineage>
        <taxon>Bacteria</taxon>
        <taxon>Bacillati</taxon>
        <taxon>Bacillota</taxon>
        <taxon>Bacilli</taxon>
        <taxon>Lactobacillales</taxon>
        <taxon>Lactobacillaceae</taxon>
        <taxon>Lacticaseibacillus</taxon>
    </lineage>
</organism>
<protein>
    <submittedName>
        <fullName evidence="1">Uncharacterized protein</fullName>
    </submittedName>
</protein>
<evidence type="ECO:0000313" key="2">
    <source>
        <dbReference type="Proteomes" id="UP000051790"/>
    </source>
</evidence>
<dbReference type="Proteomes" id="UP000051790">
    <property type="component" value="Unassembled WGS sequence"/>
</dbReference>
<sequence length="296" mass="32945">MAQADLLLPQWASIDPDRQKFILQQLTRYFLSPLLSVDALVPVSVDYFGQTLNTFDTLIGGQWLRFVPGALQVPLGVDREDSATKALLAQLPDAQLSPKRYVDIPPMLVARQAIPVSEQVIGQVNLLTHVFRGNHFAYVPYKPTVLALLNRHADSLDPDAGSWPPILESGHVRLIQQSAHHYQVRLVHDWTAQSLIKALGGFGQSLPNEDQYEYLQGGGIAQVFPWGNQNLDELPAYLPNRFGLTVKTSDTAPELLLVGPDKRGEGLLQWSPAYRAVEDVPFIQHSYRPVTLITVD</sequence>
<dbReference type="AlphaFoldDB" id="A0A0R1QYE1"/>
<comment type="caution">
    <text evidence="1">The sequence shown here is derived from an EMBL/GenBank/DDBJ whole genome shotgun (WGS) entry which is preliminary data.</text>
</comment>
<proteinExistence type="predicted"/>
<dbReference type="InterPro" id="IPR016187">
    <property type="entry name" value="CTDL_fold"/>
</dbReference>
<reference evidence="1 2" key="1">
    <citation type="journal article" date="2015" name="Genome Announc.">
        <title>Expanding the biotechnology potential of lactobacilli through comparative genomics of 213 strains and associated genera.</title>
        <authorList>
            <person name="Sun Z."/>
            <person name="Harris H.M."/>
            <person name="McCann A."/>
            <person name="Guo C."/>
            <person name="Argimon S."/>
            <person name="Zhang W."/>
            <person name="Yang X."/>
            <person name="Jeffery I.B."/>
            <person name="Cooney J.C."/>
            <person name="Kagawa T.F."/>
            <person name="Liu W."/>
            <person name="Song Y."/>
            <person name="Salvetti E."/>
            <person name="Wrobel A."/>
            <person name="Rasinkangas P."/>
            <person name="Parkhill J."/>
            <person name="Rea M.C."/>
            <person name="O'Sullivan O."/>
            <person name="Ritari J."/>
            <person name="Douillard F.P."/>
            <person name="Paul Ross R."/>
            <person name="Yang R."/>
            <person name="Briner A.E."/>
            <person name="Felis G.E."/>
            <person name="de Vos W.M."/>
            <person name="Barrangou R."/>
            <person name="Klaenhammer T.R."/>
            <person name="Caufield P.W."/>
            <person name="Cui Y."/>
            <person name="Zhang H."/>
            <person name="O'Toole P.W."/>
        </authorList>
    </citation>
    <scope>NUCLEOTIDE SEQUENCE [LARGE SCALE GENOMIC DNA]</scope>
    <source>
        <strain evidence="1 2">DSM 13343</strain>
    </source>
</reference>
<dbReference type="OrthoDB" id="4050476at2"/>
<gene>
    <name evidence="1" type="ORF">FD01_GL000340</name>
</gene>
<evidence type="ECO:0000313" key="1">
    <source>
        <dbReference type="EMBL" id="KRL47173.1"/>
    </source>
</evidence>
<accession>A0A0R1QYE1</accession>
<dbReference type="SUPFAM" id="SSF56436">
    <property type="entry name" value="C-type lectin-like"/>
    <property type="match status" value="1"/>
</dbReference>
<dbReference type="EMBL" id="AZEU01000102">
    <property type="protein sequence ID" value="KRL47173.1"/>
    <property type="molecule type" value="Genomic_DNA"/>
</dbReference>
<dbReference type="PATRIC" id="fig|1423769.4.peg.368"/>
<keyword evidence="2" id="KW-1185">Reference proteome</keyword>
<name>A0A0R1QYE1_9LACO</name>
<dbReference type="RefSeq" id="WP_054714261.1">
    <property type="nucleotide sequence ID" value="NZ_AZEU01000102.1"/>
</dbReference>